<name>A0A5C5WNI6_9PLAN</name>
<gene>
    <name evidence="1" type="ORF">KOR42_34610</name>
</gene>
<proteinExistence type="predicted"/>
<evidence type="ECO:0000313" key="1">
    <source>
        <dbReference type="EMBL" id="TWT51573.1"/>
    </source>
</evidence>
<reference evidence="1 2" key="1">
    <citation type="submission" date="2019-02" db="EMBL/GenBank/DDBJ databases">
        <title>Deep-cultivation of Planctomycetes and their phenomic and genomic characterization uncovers novel biology.</title>
        <authorList>
            <person name="Wiegand S."/>
            <person name="Jogler M."/>
            <person name="Boedeker C."/>
            <person name="Pinto D."/>
            <person name="Vollmers J."/>
            <person name="Rivas-Marin E."/>
            <person name="Kohn T."/>
            <person name="Peeters S.H."/>
            <person name="Heuer A."/>
            <person name="Rast P."/>
            <person name="Oberbeckmann S."/>
            <person name="Bunk B."/>
            <person name="Jeske O."/>
            <person name="Meyerdierks A."/>
            <person name="Storesund J.E."/>
            <person name="Kallscheuer N."/>
            <person name="Luecker S."/>
            <person name="Lage O.M."/>
            <person name="Pohl T."/>
            <person name="Merkel B.J."/>
            <person name="Hornburger P."/>
            <person name="Mueller R.-W."/>
            <person name="Bruemmer F."/>
            <person name="Labrenz M."/>
            <person name="Spormann A.M."/>
            <person name="Op Den Camp H."/>
            <person name="Overmann J."/>
            <person name="Amann R."/>
            <person name="Jetten M.S.M."/>
            <person name="Mascher T."/>
            <person name="Medema M.H."/>
            <person name="Devos D.P."/>
            <person name="Kaster A.-K."/>
            <person name="Ovreas L."/>
            <person name="Rohde M."/>
            <person name="Galperin M.Y."/>
            <person name="Jogler C."/>
        </authorList>
    </citation>
    <scope>NUCLEOTIDE SEQUENCE [LARGE SCALE GENOMIC DNA]</scope>
    <source>
        <strain evidence="1 2">KOR42</strain>
    </source>
</reference>
<sequence>MISSKSCRLSGNGVHAAMIESTAIVGDARSMESVVAEALAVSRSAVYFSTLRDLLDSDSSNPNFILVLQQWPDEYQSNEINELFRRFPLSRILCCYGVWCSSMRRTRSIWPGVVSVSESEFLPRLRLETRVIQEEIPPLPLTAGLDELFGYLSAYTEPES</sequence>
<organism evidence="1 2">
    <name type="scientific">Thalassoglobus neptunius</name>
    <dbReference type="NCBI Taxonomy" id="1938619"/>
    <lineage>
        <taxon>Bacteria</taxon>
        <taxon>Pseudomonadati</taxon>
        <taxon>Planctomycetota</taxon>
        <taxon>Planctomycetia</taxon>
        <taxon>Planctomycetales</taxon>
        <taxon>Planctomycetaceae</taxon>
        <taxon>Thalassoglobus</taxon>
    </lineage>
</organism>
<accession>A0A5C5WNI6</accession>
<dbReference type="AlphaFoldDB" id="A0A5C5WNI6"/>
<dbReference type="EMBL" id="SIHI01000012">
    <property type="protein sequence ID" value="TWT51573.1"/>
    <property type="molecule type" value="Genomic_DNA"/>
</dbReference>
<keyword evidence="2" id="KW-1185">Reference proteome</keyword>
<dbReference type="Proteomes" id="UP000317243">
    <property type="component" value="Unassembled WGS sequence"/>
</dbReference>
<comment type="caution">
    <text evidence="1">The sequence shown here is derived from an EMBL/GenBank/DDBJ whole genome shotgun (WGS) entry which is preliminary data.</text>
</comment>
<evidence type="ECO:0000313" key="2">
    <source>
        <dbReference type="Proteomes" id="UP000317243"/>
    </source>
</evidence>
<protein>
    <submittedName>
        <fullName evidence="1">Uncharacterized protein</fullName>
    </submittedName>
</protein>